<comment type="caution">
    <text evidence="5">The sequence shown here is derived from an EMBL/GenBank/DDBJ whole genome shotgun (WGS) entry which is preliminary data.</text>
</comment>
<keyword evidence="6" id="KW-1185">Reference proteome</keyword>
<proteinExistence type="predicted"/>
<evidence type="ECO:0000259" key="3">
    <source>
        <dbReference type="Pfam" id="PF13359"/>
    </source>
</evidence>
<dbReference type="InterPro" id="IPR027806">
    <property type="entry name" value="HARBI1_dom"/>
</dbReference>
<dbReference type="AlphaFoldDB" id="A0A921ZFG5"/>
<comment type="cofactor">
    <cofactor evidence="1">
        <name>a divalent metal cation</name>
        <dbReference type="ChEBI" id="CHEBI:60240"/>
    </cofactor>
</comment>
<gene>
    <name evidence="5" type="ORF">O3G_MSEX010053</name>
</gene>
<evidence type="ECO:0000256" key="2">
    <source>
        <dbReference type="ARBA" id="ARBA00022723"/>
    </source>
</evidence>
<dbReference type="Pfam" id="PF13359">
    <property type="entry name" value="DDE_Tnp_4"/>
    <property type="match status" value="1"/>
</dbReference>
<dbReference type="PANTHER" id="PTHR23080">
    <property type="entry name" value="THAP DOMAIN PROTEIN"/>
    <property type="match status" value="1"/>
</dbReference>
<protein>
    <recommendedName>
        <fullName evidence="7">DDE Tnp4 domain-containing protein</fullName>
    </recommendedName>
</protein>
<evidence type="ECO:0008006" key="7">
    <source>
        <dbReference type="Google" id="ProtNLM"/>
    </source>
</evidence>
<keyword evidence="2" id="KW-0479">Metal-binding</keyword>
<dbReference type="Proteomes" id="UP000791440">
    <property type="component" value="Unassembled WGS sequence"/>
</dbReference>
<feature type="domain" description="Transposase Helix-turn-helix" evidence="4">
    <location>
        <begin position="120"/>
        <end position="163"/>
    </location>
</feature>
<evidence type="ECO:0000259" key="4">
    <source>
        <dbReference type="Pfam" id="PF13613"/>
    </source>
</evidence>
<sequence length="363" mass="40827">MKIPMDRAINPSSSSTVTRKLVFTEENCESDISCTPSLVGSTDDHESSPYKVPSLSKTTSDTSCELVSEVVEECKKVQKLNLQSTLSKIQNNPKLYIGLPKELYFLIYLLVSHTGIPLENILLCLMKIKLHKTFSQLADDFDLSLSQASNIFFNKMPEIIKVLSPFIKPFSTESIKKNLPIAFRHKYNQVTCIIDCLEIEIQKPTKAIHQALTWSDYKKTNTIKYLISYTPDGLVNFVSNGYAGRISDVNLLENSKFLECLQPGACILADRGFKHLELYLSQKGFVLLRPPSVPTGIKLSKADVKQTKQIASLRIHVERVIQRLREFGMLKLHSVVNNNLIGMLDLCIRTACALINLQDALSK</sequence>
<dbReference type="GO" id="GO:0046872">
    <property type="term" value="F:metal ion binding"/>
    <property type="evidence" value="ECO:0007669"/>
    <property type="project" value="UniProtKB-KW"/>
</dbReference>
<name>A0A921ZFG5_MANSE</name>
<dbReference type="PANTHER" id="PTHR23080:SF144">
    <property type="entry name" value="SPINDLE AND KINETOCHORE ASSOCIATED COMPLEX SUBUNIT 3"/>
    <property type="match status" value="1"/>
</dbReference>
<reference evidence="5" key="2">
    <citation type="submission" date="2020-12" db="EMBL/GenBank/DDBJ databases">
        <authorList>
            <person name="Kanost M."/>
        </authorList>
    </citation>
    <scope>NUCLEOTIDE SEQUENCE</scope>
</reference>
<reference evidence="5" key="1">
    <citation type="journal article" date="2016" name="Insect Biochem. Mol. Biol.">
        <title>Multifaceted biological insights from a draft genome sequence of the tobacco hornworm moth, Manduca sexta.</title>
        <authorList>
            <person name="Kanost M.R."/>
            <person name="Arrese E.L."/>
            <person name="Cao X."/>
            <person name="Chen Y.R."/>
            <person name="Chellapilla S."/>
            <person name="Goldsmith M.R."/>
            <person name="Grosse-Wilde E."/>
            <person name="Heckel D.G."/>
            <person name="Herndon N."/>
            <person name="Jiang H."/>
            <person name="Papanicolaou A."/>
            <person name="Qu J."/>
            <person name="Soulages J.L."/>
            <person name="Vogel H."/>
            <person name="Walters J."/>
            <person name="Waterhouse R.M."/>
            <person name="Ahn S.J."/>
            <person name="Almeida F.C."/>
            <person name="An C."/>
            <person name="Aqrawi P."/>
            <person name="Bretschneider A."/>
            <person name="Bryant W.B."/>
            <person name="Bucks S."/>
            <person name="Chao H."/>
            <person name="Chevignon G."/>
            <person name="Christen J.M."/>
            <person name="Clarke D.F."/>
            <person name="Dittmer N.T."/>
            <person name="Ferguson L.C.F."/>
            <person name="Garavelou S."/>
            <person name="Gordon K.H.J."/>
            <person name="Gunaratna R.T."/>
            <person name="Han Y."/>
            <person name="Hauser F."/>
            <person name="He Y."/>
            <person name="Heidel-Fischer H."/>
            <person name="Hirsh A."/>
            <person name="Hu Y."/>
            <person name="Jiang H."/>
            <person name="Kalra D."/>
            <person name="Klinner C."/>
            <person name="Konig C."/>
            <person name="Kovar C."/>
            <person name="Kroll A.R."/>
            <person name="Kuwar S.S."/>
            <person name="Lee S.L."/>
            <person name="Lehman R."/>
            <person name="Li K."/>
            <person name="Li Z."/>
            <person name="Liang H."/>
            <person name="Lovelace S."/>
            <person name="Lu Z."/>
            <person name="Mansfield J.H."/>
            <person name="McCulloch K.J."/>
            <person name="Mathew T."/>
            <person name="Morton B."/>
            <person name="Muzny D.M."/>
            <person name="Neunemann D."/>
            <person name="Ongeri F."/>
            <person name="Pauchet Y."/>
            <person name="Pu L.L."/>
            <person name="Pyrousis I."/>
            <person name="Rao X.J."/>
            <person name="Redding A."/>
            <person name="Roesel C."/>
            <person name="Sanchez-Gracia A."/>
            <person name="Schaack S."/>
            <person name="Shukla A."/>
            <person name="Tetreau G."/>
            <person name="Wang Y."/>
            <person name="Xiong G.H."/>
            <person name="Traut W."/>
            <person name="Walsh T.K."/>
            <person name="Worley K.C."/>
            <person name="Wu D."/>
            <person name="Wu W."/>
            <person name="Wu Y.Q."/>
            <person name="Zhang X."/>
            <person name="Zou Z."/>
            <person name="Zucker H."/>
            <person name="Briscoe A.D."/>
            <person name="Burmester T."/>
            <person name="Clem R.J."/>
            <person name="Feyereisen R."/>
            <person name="Grimmelikhuijzen C.J.P."/>
            <person name="Hamodrakas S.J."/>
            <person name="Hansson B.S."/>
            <person name="Huguet E."/>
            <person name="Jermiin L.S."/>
            <person name="Lan Q."/>
            <person name="Lehman H.K."/>
            <person name="Lorenzen M."/>
            <person name="Merzendorfer H."/>
            <person name="Michalopoulos I."/>
            <person name="Morton D.B."/>
            <person name="Muthukrishnan S."/>
            <person name="Oakeshott J.G."/>
            <person name="Palmer W."/>
            <person name="Park Y."/>
            <person name="Passarelli A.L."/>
            <person name="Rozas J."/>
            <person name="Schwartz L.M."/>
            <person name="Smith W."/>
            <person name="Southgate A."/>
            <person name="Vilcinskas A."/>
            <person name="Vogt R."/>
            <person name="Wang P."/>
            <person name="Werren J."/>
            <person name="Yu X.Q."/>
            <person name="Zhou J.J."/>
            <person name="Brown S.J."/>
            <person name="Scherer S.E."/>
            <person name="Richards S."/>
            <person name="Blissard G.W."/>
        </authorList>
    </citation>
    <scope>NUCLEOTIDE SEQUENCE</scope>
</reference>
<feature type="domain" description="DDE Tnp4" evidence="3">
    <location>
        <begin position="194"/>
        <end position="356"/>
    </location>
</feature>
<organism evidence="5 6">
    <name type="scientific">Manduca sexta</name>
    <name type="common">Tobacco hawkmoth</name>
    <name type="synonym">Tobacco hornworm</name>
    <dbReference type="NCBI Taxonomy" id="7130"/>
    <lineage>
        <taxon>Eukaryota</taxon>
        <taxon>Metazoa</taxon>
        <taxon>Ecdysozoa</taxon>
        <taxon>Arthropoda</taxon>
        <taxon>Hexapoda</taxon>
        <taxon>Insecta</taxon>
        <taxon>Pterygota</taxon>
        <taxon>Neoptera</taxon>
        <taxon>Endopterygota</taxon>
        <taxon>Lepidoptera</taxon>
        <taxon>Glossata</taxon>
        <taxon>Ditrysia</taxon>
        <taxon>Bombycoidea</taxon>
        <taxon>Sphingidae</taxon>
        <taxon>Sphinginae</taxon>
        <taxon>Sphingini</taxon>
        <taxon>Manduca</taxon>
    </lineage>
</organism>
<accession>A0A921ZFG5</accession>
<evidence type="ECO:0000313" key="6">
    <source>
        <dbReference type="Proteomes" id="UP000791440"/>
    </source>
</evidence>
<dbReference type="InterPro" id="IPR027805">
    <property type="entry name" value="Transposase_HTH_dom"/>
</dbReference>
<dbReference type="OrthoDB" id="7782839at2759"/>
<evidence type="ECO:0000313" key="5">
    <source>
        <dbReference type="EMBL" id="KAG6456988.1"/>
    </source>
</evidence>
<dbReference type="Pfam" id="PF13613">
    <property type="entry name" value="HTH_Tnp_4"/>
    <property type="match status" value="1"/>
</dbReference>
<dbReference type="EMBL" id="JH668529">
    <property type="protein sequence ID" value="KAG6456988.1"/>
    <property type="molecule type" value="Genomic_DNA"/>
</dbReference>
<evidence type="ECO:0000256" key="1">
    <source>
        <dbReference type="ARBA" id="ARBA00001968"/>
    </source>
</evidence>